<evidence type="ECO:0000256" key="10">
    <source>
        <dbReference type="ARBA" id="ARBA00023139"/>
    </source>
</evidence>
<dbReference type="PRINTS" id="PR00240">
    <property type="entry name" value="ADRENRGCA1DR"/>
</dbReference>
<evidence type="ECO:0000256" key="12">
    <source>
        <dbReference type="ARBA" id="ARBA00023180"/>
    </source>
</evidence>
<dbReference type="AlphaFoldDB" id="A0A3B4H6F9"/>
<dbReference type="GeneTree" id="ENSGT00940000160795"/>
<evidence type="ECO:0000256" key="11">
    <source>
        <dbReference type="ARBA" id="ARBA00023170"/>
    </source>
</evidence>
<dbReference type="GO" id="GO:0005886">
    <property type="term" value="C:plasma membrane"/>
    <property type="evidence" value="ECO:0007669"/>
    <property type="project" value="UniProtKB-SubCell"/>
</dbReference>
<dbReference type="GO" id="GO:0004937">
    <property type="term" value="F:alpha1-adrenergic receptor activity"/>
    <property type="evidence" value="ECO:0007669"/>
    <property type="project" value="InterPro"/>
</dbReference>
<keyword evidence="6 16" id="KW-0812">Transmembrane</keyword>
<keyword evidence="10" id="KW-0564">Palmitate</keyword>
<evidence type="ECO:0000256" key="7">
    <source>
        <dbReference type="ARBA" id="ARBA00022989"/>
    </source>
</evidence>
<evidence type="ECO:0000256" key="1">
    <source>
        <dbReference type="ARBA" id="ARBA00002833"/>
    </source>
</evidence>
<evidence type="ECO:0000256" key="6">
    <source>
        <dbReference type="ARBA" id="ARBA00022692"/>
    </source>
</evidence>
<evidence type="ECO:0000256" key="17">
    <source>
        <dbReference type="SAM" id="Phobius"/>
    </source>
</evidence>
<keyword evidence="9 17" id="KW-0472">Membrane</keyword>
<dbReference type="GO" id="GO:0007267">
    <property type="term" value="P:cell-cell signaling"/>
    <property type="evidence" value="ECO:0007669"/>
    <property type="project" value="TreeGrafter"/>
</dbReference>
<dbReference type="Gene3D" id="1.20.1070.10">
    <property type="entry name" value="Rhodopsin 7-helix transmembrane proteins"/>
    <property type="match status" value="1"/>
</dbReference>
<dbReference type="SMART" id="SM01381">
    <property type="entry name" value="7TM_GPCR_Srsx"/>
    <property type="match status" value="1"/>
</dbReference>
<keyword evidence="7 17" id="KW-1133">Transmembrane helix</keyword>
<feature type="domain" description="G-protein coupled receptors family 1 profile" evidence="18">
    <location>
        <begin position="48"/>
        <end position="336"/>
    </location>
</feature>
<keyword evidence="13 16" id="KW-0807">Transducer</keyword>
<comment type="subcellular location">
    <subcellularLocation>
        <location evidence="2">Cell membrane</location>
        <topology evidence="2">Multi-pass membrane protein</topology>
    </subcellularLocation>
</comment>
<evidence type="ECO:0000256" key="15">
    <source>
        <dbReference type="ARBA" id="ARBA00033147"/>
    </source>
</evidence>
<keyword evidence="12" id="KW-0325">Glycoprotein</keyword>
<keyword evidence="8 16" id="KW-0297">G-protein coupled receptor</keyword>
<dbReference type="InterPro" id="IPR000363">
    <property type="entry name" value="ADRA1D_rcpt"/>
</dbReference>
<dbReference type="PROSITE" id="PS00237">
    <property type="entry name" value="G_PROTEIN_RECEP_F1_1"/>
    <property type="match status" value="1"/>
</dbReference>
<feature type="transmembrane region" description="Helical" evidence="17">
    <location>
        <begin position="189"/>
        <end position="212"/>
    </location>
</feature>
<comment type="subunit">
    <text evidence="3">Interacts with FLNA (via filamin repeat 21); increases PKA-mediated phosphorylation of FLNA.</text>
</comment>
<dbReference type="InterPro" id="IPR000276">
    <property type="entry name" value="GPCR_Rhodpsn"/>
</dbReference>
<organism evidence="19">
    <name type="scientific">Pundamilia nyererei</name>
    <dbReference type="NCBI Taxonomy" id="303518"/>
    <lineage>
        <taxon>Eukaryota</taxon>
        <taxon>Metazoa</taxon>
        <taxon>Chordata</taxon>
        <taxon>Craniata</taxon>
        <taxon>Vertebrata</taxon>
        <taxon>Euteleostomi</taxon>
        <taxon>Actinopterygii</taxon>
        <taxon>Neopterygii</taxon>
        <taxon>Teleostei</taxon>
        <taxon>Neoteleostei</taxon>
        <taxon>Acanthomorphata</taxon>
        <taxon>Ovalentaria</taxon>
        <taxon>Cichlomorphae</taxon>
        <taxon>Cichliformes</taxon>
        <taxon>Cichlidae</taxon>
        <taxon>African cichlids</taxon>
        <taxon>Pseudocrenilabrinae</taxon>
        <taxon>Haplochromini</taxon>
        <taxon>Pundamilia</taxon>
    </lineage>
</organism>
<dbReference type="GO" id="GO:0045907">
    <property type="term" value="P:positive regulation of vasoconstriction"/>
    <property type="evidence" value="ECO:0007669"/>
    <property type="project" value="TreeGrafter"/>
</dbReference>
<dbReference type="FunFam" id="1.20.1070.10:FF:000027">
    <property type="entry name" value="alpha-1A adrenergic receptor"/>
    <property type="match status" value="1"/>
</dbReference>
<comment type="similarity">
    <text evidence="16">Belongs to the G-protein coupled receptor 1 family.</text>
</comment>
<feature type="transmembrane region" description="Helical" evidence="17">
    <location>
        <begin position="106"/>
        <end position="127"/>
    </location>
</feature>
<dbReference type="PRINTS" id="PR00237">
    <property type="entry name" value="GPCRRHODOPSN"/>
</dbReference>
<evidence type="ECO:0000256" key="13">
    <source>
        <dbReference type="ARBA" id="ARBA00023224"/>
    </source>
</evidence>
<comment type="function">
    <text evidence="1">This alpha-adrenergic receptor mediates its effect through the influx of extracellular calcium.</text>
</comment>
<dbReference type="GO" id="GO:0043410">
    <property type="term" value="P:positive regulation of MAPK cascade"/>
    <property type="evidence" value="ECO:0007669"/>
    <property type="project" value="TreeGrafter"/>
</dbReference>
<evidence type="ECO:0000256" key="2">
    <source>
        <dbReference type="ARBA" id="ARBA00004651"/>
    </source>
</evidence>
<dbReference type="GO" id="GO:0007200">
    <property type="term" value="P:phospholipase C-activating G protein-coupled receptor signaling pathway"/>
    <property type="evidence" value="ECO:0007669"/>
    <property type="project" value="TreeGrafter"/>
</dbReference>
<dbReference type="InterPro" id="IPR017452">
    <property type="entry name" value="GPCR_Rhodpsn_7TM"/>
</dbReference>
<keyword evidence="5" id="KW-1003">Cell membrane</keyword>
<evidence type="ECO:0000313" key="19">
    <source>
        <dbReference type="Ensembl" id="ENSPNYP00000030009.1"/>
    </source>
</evidence>
<evidence type="ECO:0000256" key="3">
    <source>
        <dbReference type="ARBA" id="ARBA00011539"/>
    </source>
</evidence>
<evidence type="ECO:0000256" key="14">
    <source>
        <dbReference type="ARBA" id="ARBA00023288"/>
    </source>
</evidence>
<dbReference type="GO" id="GO:0007204">
    <property type="term" value="P:positive regulation of cytosolic calcium ion concentration"/>
    <property type="evidence" value="ECO:0007669"/>
    <property type="project" value="TreeGrafter"/>
</dbReference>
<dbReference type="SUPFAM" id="SSF81321">
    <property type="entry name" value="Family A G protein-coupled receptor-like"/>
    <property type="match status" value="1"/>
</dbReference>
<gene>
    <name evidence="19" type="primary">ADRA1D</name>
</gene>
<dbReference type="InterPro" id="IPR002233">
    <property type="entry name" value="ADR_fam"/>
</dbReference>
<feature type="transmembrane region" description="Helical" evidence="17">
    <location>
        <begin position="320"/>
        <end position="339"/>
    </location>
</feature>
<evidence type="ECO:0000256" key="5">
    <source>
        <dbReference type="ARBA" id="ARBA00022475"/>
    </source>
</evidence>
<dbReference type="PROSITE" id="PS50262">
    <property type="entry name" value="G_PROTEIN_RECEP_F1_2"/>
    <property type="match status" value="1"/>
</dbReference>
<evidence type="ECO:0000256" key="4">
    <source>
        <dbReference type="ARBA" id="ARBA00014541"/>
    </source>
</evidence>
<evidence type="ECO:0000256" key="16">
    <source>
        <dbReference type="RuleBase" id="RU000688"/>
    </source>
</evidence>
<evidence type="ECO:0000256" key="8">
    <source>
        <dbReference type="ARBA" id="ARBA00023040"/>
    </source>
</evidence>
<dbReference type="GO" id="GO:0071880">
    <property type="term" value="P:adenylate cyclase-activating adrenergic receptor signaling pathway"/>
    <property type="evidence" value="ECO:0007669"/>
    <property type="project" value="TreeGrafter"/>
</dbReference>
<accession>A0A3B4H6F9</accession>
<keyword evidence="11 16" id="KW-0675">Receptor</keyword>
<proteinExistence type="inferred from homology"/>
<sequence>TRLSEFNTNHESMLPNDSITTCRNFTMDSQVVGVGIFLSVFILVAIVGNILVILSVVCNKQLQTVTNFFIVNLAIADLLLGIIVLPFSASLEVLGCWVFGRVFCNIWAAVDVLCCTASILSLCMISIDRYIGVKYCLKYPSIMTERKAVAILVLVWVSSVVISVGPLLGWKEPPPVDESICRITEEPGYALFSSLFSFYLPLMVILIMYFRVYVVARRTTRSLEAGVKRERNKSMEVVLRIHCRSVLEDARPASSKSSKNHPFRSSLSVRLMKFSREKKAAKTLAIVVGMFILCWLPFFFFLPMGSFFPALKPSETVFKVIFWLGYFNSCINPIIYPCSSKEFQRAFTRLLKCQCYQKRRVLRRFYDQRWRTAVKGMTRDQRGDYKPGYAVHESCGSSLLHTRKGHALGFKRWSLFPPLRKSSFQLKEKVNNLSNKIKGGTGKCNTPAVGRIETVDTVSMGIYNSCEQSSYQFYDLAECYGLKETDI</sequence>
<dbReference type="STRING" id="303518.ENSPNYP00000030009"/>
<dbReference type="PANTHER" id="PTHR24248:SF14">
    <property type="entry name" value="ALPHA-1D ADRENERGIC RECEPTOR"/>
    <property type="match status" value="1"/>
</dbReference>
<dbReference type="Ensembl" id="ENSPNYT00000030741.1">
    <property type="protein sequence ID" value="ENSPNYP00000030009.1"/>
    <property type="gene ID" value="ENSPNYG00000022630.1"/>
</dbReference>
<dbReference type="Pfam" id="PF00001">
    <property type="entry name" value="7tm_1"/>
    <property type="match status" value="1"/>
</dbReference>
<evidence type="ECO:0000256" key="9">
    <source>
        <dbReference type="ARBA" id="ARBA00023136"/>
    </source>
</evidence>
<feature type="transmembrane region" description="Helical" evidence="17">
    <location>
        <begin position="280"/>
        <end position="300"/>
    </location>
</feature>
<feature type="transmembrane region" description="Helical" evidence="17">
    <location>
        <begin position="148"/>
        <end position="169"/>
    </location>
</feature>
<feature type="transmembrane region" description="Helical" evidence="17">
    <location>
        <begin position="69"/>
        <end position="100"/>
    </location>
</feature>
<name>A0A3B4H6F9_9CICH</name>
<protein>
    <recommendedName>
        <fullName evidence="4">Alpha-1D adrenergic receptor</fullName>
    </recommendedName>
    <alternativeName>
        <fullName evidence="15">Alpha-1D adrenoreceptor</fullName>
    </alternativeName>
</protein>
<evidence type="ECO:0000259" key="18">
    <source>
        <dbReference type="PROSITE" id="PS50262"/>
    </source>
</evidence>
<keyword evidence="14" id="KW-0449">Lipoprotein</keyword>
<feature type="transmembrane region" description="Helical" evidence="17">
    <location>
        <begin position="34"/>
        <end position="57"/>
    </location>
</feature>
<dbReference type="PANTHER" id="PTHR24248">
    <property type="entry name" value="ADRENERGIC RECEPTOR-RELATED G-PROTEIN COUPLED RECEPTOR"/>
    <property type="match status" value="1"/>
</dbReference>
<reference evidence="19" key="1">
    <citation type="submission" date="2023-09" db="UniProtKB">
        <authorList>
            <consortium name="Ensembl"/>
        </authorList>
    </citation>
    <scope>IDENTIFICATION</scope>
</reference>
<dbReference type="PRINTS" id="PR01103">
    <property type="entry name" value="ADRENERGICR"/>
</dbReference>